<keyword evidence="7" id="KW-0325">Glycoprotein</keyword>
<gene>
    <name evidence="13" type="ORF">BJX68DRAFT_252341</name>
</gene>
<keyword evidence="10 11" id="KW-0624">Polysaccharide degradation</keyword>
<dbReference type="InterPro" id="IPR001764">
    <property type="entry name" value="Glyco_hydro_3_N"/>
</dbReference>
<dbReference type="InterPro" id="IPR050288">
    <property type="entry name" value="Cellulose_deg_GH3"/>
</dbReference>
<keyword evidence="8 11" id="KW-0119">Carbohydrate metabolism</keyword>
<evidence type="ECO:0000256" key="8">
    <source>
        <dbReference type="ARBA" id="ARBA00023277"/>
    </source>
</evidence>
<reference evidence="13 14" key="1">
    <citation type="submission" date="2024-07" db="EMBL/GenBank/DDBJ databases">
        <title>Section-level genome sequencing and comparative genomics of Aspergillus sections Usti and Cavernicolus.</title>
        <authorList>
            <consortium name="Lawrence Berkeley National Laboratory"/>
            <person name="Nybo J.L."/>
            <person name="Vesth T.C."/>
            <person name="Theobald S."/>
            <person name="Frisvad J.C."/>
            <person name="Larsen T.O."/>
            <person name="Kjaerboelling I."/>
            <person name="Rothschild-Mancinelli K."/>
            <person name="Lyhne E.K."/>
            <person name="Kogle M.E."/>
            <person name="Barry K."/>
            <person name="Clum A."/>
            <person name="Na H."/>
            <person name="Ledsgaard L."/>
            <person name="Lin J."/>
            <person name="Lipzen A."/>
            <person name="Kuo A."/>
            <person name="Riley R."/>
            <person name="Mondo S."/>
            <person name="LaButti K."/>
            <person name="Haridas S."/>
            <person name="Pangalinan J."/>
            <person name="Salamov A.A."/>
            <person name="Simmons B.A."/>
            <person name="Magnuson J.K."/>
            <person name="Chen J."/>
            <person name="Drula E."/>
            <person name="Henrissat B."/>
            <person name="Wiebenga A."/>
            <person name="Lubbers R.J."/>
            <person name="Gomes A.C."/>
            <person name="Macurrencykelacurrency M.R."/>
            <person name="Stajich J."/>
            <person name="Grigoriev I.V."/>
            <person name="Mortensen U.H."/>
            <person name="De vries R.P."/>
            <person name="Baker S.E."/>
            <person name="Andersen M.R."/>
        </authorList>
    </citation>
    <scope>NUCLEOTIDE SEQUENCE [LARGE SCALE GENOMIC DNA]</scope>
    <source>
        <strain evidence="13 14">CBS 756.74</strain>
    </source>
</reference>
<dbReference type="InterPro" id="IPR037524">
    <property type="entry name" value="PA14/GLEYA"/>
</dbReference>
<comment type="caution">
    <text evidence="13">The sequence shown here is derived from an EMBL/GenBank/DDBJ whole genome shotgun (WGS) entry which is preliminary data.</text>
</comment>
<dbReference type="InterPro" id="IPR017853">
    <property type="entry name" value="GH"/>
</dbReference>
<dbReference type="PANTHER" id="PTHR42715">
    <property type="entry name" value="BETA-GLUCOSIDASE"/>
    <property type="match status" value="1"/>
</dbReference>
<dbReference type="InterPro" id="IPR026891">
    <property type="entry name" value="Fn3-like"/>
</dbReference>
<comment type="similarity">
    <text evidence="3 11">Belongs to the glycosyl hydrolase 3 family.</text>
</comment>
<dbReference type="RefSeq" id="XP_070904326.1">
    <property type="nucleotide sequence ID" value="XM_071042544.1"/>
</dbReference>
<evidence type="ECO:0000256" key="1">
    <source>
        <dbReference type="ARBA" id="ARBA00000448"/>
    </source>
</evidence>
<dbReference type="Gene3D" id="3.40.50.1700">
    <property type="entry name" value="Glycoside hydrolase family 3 C-terminal domain"/>
    <property type="match status" value="1"/>
</dbReference>
<evidence type="ECO:0000313" key="13">
    <source>
        <dbReference type="EMBL" id="KAL2859392.1"/>
    </source>
</evidence>
<dbReference type="InterPro" id="IPR019800">
    <property type="entry name" value="Glyco_hydro_3_AS"/>
</dbReference>
<dbReference type="EMBL" id="JBFXLR010000003">
    <property type="protein sequence ID" value="KAL2859392.1"/>
    <property type="molecule type" value="Genomic_DNA"/>
</dbReference>
<dbReference type="InterPro" id="IPR013783">
    <property type="entry name" value="Ig-like_fold"/>
</dbReference>
<dbReference type="PROSITE" id="PS51820">
    <property type="entry name" value="PA14"/>
    <property type="match status" value="1"/>
</dbReference>
<dbReference type="SMART" id="SM01217">
    <property type="entry name" value="Fn3_like"/>
    <property type="match status" value="1"/>
</dbReference>
<dbReference type="GeneID" id="98157708"/>
<keyword evidence="6" id="KW-0136">Cellulose degradation</keyword>
<dbReference type="Pfam" id="PF01915">
    <property type="entry name" value="Glyco_hydro_3_C"/>
    <property type="match status" value="1"/>
</dbReference>
<dbReference type="InterPro" id="IPR002772">
    <property type="entry name" value="Glyco_hydro_3_C"/>
</dbReference>
<keyword evidence="5 11" id="KW-0378">Hydrolase</keyword>
<evidence type="ECO:0000256" key="6">
    <source>
        <dbReference type="ARBA" id="ARBA00023001"/>
    </source>
</evidence>
<dbReference type="PROSITE" id="PS00775">
    <property type="entry name" value="GLYCOSYL_HYDROL_F3"/>
    <property type="match status" value="1"/>
</dbReference>
<dbReference type="EC" id="3.2.1.21" evidence="4 11"/>
<organism evidence="13 14">
    <name type="scientific">Aspergillus pseudodeflectus</name>
    <dbReference type="NCBI Taxonomy" id="176178"/>
    <lineage>
        <taxon>Eukaryota</taxon>
        <taxon>Fungi</taxon>
        <taxon>Dikarya</taxon>
        <taxon>Ascomycota</taxon>
        <taxon>Pezizomycotina</taxon>
        <taxon>Eurotiomycetes</taxon>
        <taxon>Eurotiomycetidae</taxon>
        <taxon>Eurotiales</taxon>
        <taxon>Aspergillaceae</taxon>
        <taxon>Aspergillus</taxon>
        <taxon>Aspergillus subgen. Nidulantes</taxon>
    </lineage>
</organism>
<proteinExistence type="inferred from homology"/>
<evidence type="ECO:0000256" key="10">
    <source>
        <dbReference type="ARBA" id="ARBA00023326"/>
    </source>
</evidence>
<evidence type="ECO:0000256" key="5">
    <source>
        <dbReference type="ARBA" id="ARBA00022801"/>
    </source>
</evidence>
<dbReference type="Gene3D" id="3.20.20.300">
    <property type="entry name" value="Glycoside hydrolase, family 3, N-terminal domain"/>
    <property type="match status" value="1"/>
</dbReference>
<name>A0ABR4L7F4_9EURO</name>
<sequence length="844" mass="92968">MPEIQPLGNIDLLVSQLDLEEKIKLLSGEGSFQTASLPNRGIPSILTSDGPHGLRGARRFMRVPSCLLPSATAMGATFSVELMHRVGNILGQEARNKGVHVLLAPTVCLLRSPLMGRGFEAFSEDPILTGHLASAYINGIQEYGVAACIKHFAAHDQSSNSIEDNVCMTQRTLRELHLLPFQLALRLSAPMAFMTSYNRINGVHSSEDPLLLQTILRKEWGFDGLVISDWWGTYSTSEALNAGLDLEMPGPTQFRGKLLEIAVKTRKISEAAVDKAVKNVLRLVQKVSAVGREPFDGDVNTEENRALIRRVAADSIVLLKNESNVLPLSSSDADGAKVYGLIGSHFQYPTLSGGGSAEGDPYYSMTPYQAMVEAVGEENLVYTPGCYTFKFSPFIKQLKQPDTGDAGWLVEIYGEDPEVNAHAIPLYSSPTNKDLIDIPESLHHLFPKKYYVRARTIYTAEKSTRFRFGFSVAGKGRVKINKHDAIDLWSSQPPKTEDTPCFNRLSMEKFYDLNVTAGQEIPIEMVLVNEDITGGVGTAFTLAGRLGGYETLDAEQGLRDAAKVARAVDVPIVMTGLTTNHESENSDRKHLRLPPGADRLIETVLDANPNAIIVTQSGCPIEMPWSAKAHTLLHAWYGGQETGHGLVDIVFGRVNPAARLPMTFPQSVRHNPAYLSFGKSDYTIMYGEGVFIGHRYYEAVDRAPLFYFGHGLSYTTFRYSNFTVPTVFHPDAAFEMTISVDVTNSGSYPGSEVVQVYISDEESSVLRPARELKAFSKVYVEVGETKTVRLTIDKYALSFWSEEDSSWKAEAGTYVVIFAASADPKCEVARRAFELPGTVYWSKP</sequence>
<dbReference type="InterPro" id="IPR036881">
    <property type="entry name" value="Glyco_hydro_3_C_sf"/>
</dbReference>
<dbReference type="Gene3D" id="2.60.40.10">
    <property type="entry name" value="Immunoglobulins"/>
    <property type="match status" value="1"/>
</dbReference>
<dbReference type="SUPFAM" id="SSF52279">
    <property type="entry name" value="Beta-D-glucan exohydrolase, C-terminal domain"/>
    <property type="match status" value="1"/>
</dbReference>
<keyword evidence="14" id="KW-1185">Reference proteome</keyword>
<comment type="catalytic activity">
    <reaction evidence="1 11">
        <text>Hydrolysis of terminal, non-reducing beta-D-glucosyl residues with release of beta-D-glucose.</text>
        <dbReference type="EC" id="3.2.1.21"/>
    </reaction>
</comment>
<dbReference type="SUPFAM" id="SSF51445">
    <property type="entry name" value="(Trans)glycosidases"/>
    <property type="match status" value="1"/>
</dbReference>
<dbReference type="InterPro" id="IPR036962">
    <property type="entry name" value="Glyco_hydro_3_N_sf"/>
</dbReference>
<evidence type="ECO:0000256" key="9">
    <source>
        <dbReference type="ARBA" id="ARBA00023295"/>
    </source>
</evidence>
<dbReference type="Proteomes" id="UP001610444">
    <property type="component" value="Unassembled WGS sequence"/>
</dbReference>
<comment type="pathway">
    <text evidence="2 11">Glycan metabolism; cellulose degradation.</text>
</comment>
<evidence type="ECO:0000256" key="2">
    <source>
        <dbReference type="ARBA" id="ARBA00004987"/>
    </source>
</evidence>
<evidence type="ECO:0000259" key="12">
    <source>
        <dbReference type="PROSITE" id="PS51820"/>
    </source>
</evidence>
<dbReference type="Gene3D" id="2.60.120.260">
    <property type="entry name" value="Galactose-binding domain-like"/>
    <property type="match status" value="1"/>
</dbReference>
<dbReference type="GO" id="GO:0016787">
    <property type="term" value="F:hydrolase activity"/>
    <property type="evidence" value="ECO:0007669"/>
    <property type="project" value="UniProtKB-KW"/>
</dbReference>
<feature type="domain" description="PA14" evidence="12">
    <location>
        <begin position="403"/>
        <end position="556"/>
    </location>
</feature>
<dbReference type="PRINTS" id="PR00133">
    <property type="entry name" value="GLHYDRLASE3"/>
</dbReference>
<dbReference type="PANTHER" id="PTHR42715:SF27">
    <property type="entry name" value="BETA-GLUCOSIDASE-RELATED"/>
    <property type="match status" value="1"/>
</dbReference>
<evidence type="ECO:0000256" key="3">
    <source>
        <dbReference type="ARBA" id="ARBA00005336"/>
    </source>
</evidence>
<dbReference type="Pfam" id="PF14310">
    <property type="entry name" value="Fn3-like"/>
    <property type="match status" value="1"/>
</dbReference>
<accession>A0ABR4L7F4</accession>
<evidence type="ECO:0000256" key="4">
    <source>
        <dbReference type="ARBA" id="ARBA00012744"/>
    </source>
</evidence>
<evidence type="ECO:0000313" key="14">
    <source>
        <dbReference type="Proteomes" id="UP001610444"/>
    </source>
</evidence>
<evidence type="ECO:0000256" key="7">
    <source>
        <dbReference type="ARBA" id="ARBA00023180"/>
    </source>
</evidence>
<protein>
    <recommendedName>
        <fullName evidence="4 11">beta-glucosidase</fullName>
        <ecNumber evidence="4 11">3.2.1.21</ecNumber>
    </recommendedName>
</protein>
<dbReference type="Pfam" id="PF00933">
    <property type="entry name" value="Glyco_hydro_3"/>
    <property type="match status" value="1"/>
</dbReference>
<evidence type="ECO:0000256" key="11">
    <source>
        <dbReference type="RuleBase" id="RU361161"/>
    </source>
</evidence>
<keyword evidence="9 11" id="KW-0326">Glycosidase</keyword>